<evidence type="ECO:0000256" key="6">
    <source>
        <dbReference type="ARBA" id="ARBA00022989"/>
    </source>
</evidence>
<sequence>MSPSYENSVLSAIGARTILNLICKLFFRFLHFFLNALILRQIDGNILGIANVRLQLLYTTILFLSREAFRRTVPKLNTIRSIQHYINLIWAVLPAGLLMTFIWLPITLYYKTDSADKYPFYHQACVYYALAAFIELLSEPLYLLATVTLNYQINIYIEMFASTLGKFAFREIQLHPESALYYYGLGYIIYALLITSTYYLYFLTRTKKTRQGLFLVTSLQDLMIKPTSPFVDSSVWNETITFFKQGVWMKILTEGERYVMSLFNLISYKDQGVFDIINNLGSLLPRLIFSTLEESAYAYFRQTLSRTETVNDQHVRDDEMLVHPRNDEPTIASSPTSTEQQTIKQNAFTFYNYLLRCVIIISFIVIIFGMPYSRFLLNLYGGSTLTEGPGPLLLRLYCIYILFLAVNGITEAFSQATMSIEELETYKNRIAMFAIVYLGVFYILIQLLGVHGIIIANCLNMSARIITNSFHIYRYFRGNQWSKPFQFSLQYLFILCFTSFLCFYSERWFSNSLLHFGFGSILGLGILFLTWREEREMIHYINCIRRLNREQKNSKKAE</sequence>
<feature type="transmembrane region" description="Helical" evidence="9">
    <location>
        <begin position="353"/>
        <end position="372"/>
    </location>
</feature>
<feature type="transmembrane region" description="Helical" evidence="9">
    <location>
        <begin position="45"/>
        <end position="64"/>
    </location>
</feature>
<dbReference type="Proteomes" id="UP000663828">
    <property type="component" value="Unassembled WGS sequence"/>
</dbReference>
<evidence type="ECO:0000313" key="10">
    <source>
        <dbReference type="EMBL" id="CAF0979610.1"/>
    </source>
</evidence>
<comment type="caution">
    <text evidence="11">The sequence shown here is derived from an EMBL/GenBank/DDBJ whole genome shotgun (WGS) entry which is preliminary data.</text>
</comment>
<organism evidence="11 12">
    <name type="scientific">Adineta ricciae</name>
    <name type="common">Rotifer</name>
    <dbReference type="NCBI Taxonomy" id="249248"/>
    <lineage>
        <taxon>Eukaryota</taxon>
        <taxon>Metazoa</taxon>
        <taxon>Spiralia</taxon>
        <taxon>Gnathifera</taxon>
        <taxon>Rotifera</taxon>
        <taxon>Eurotatoria</taxon>
        <taxon>Bdelloidea</taxon>
        <taxon>Adinetida</taxon>
        <taxon>Adinetidae</taxon>
        <taxon>Adineta</taxon>
    </lineage>
</organism>
<feature type="transmembrane region" description="Helical" evidence="9">
    <location>
        <begin position="181"/>
        <end position="201"/>
    </location>
</feature>
<evidence type="ECO:0000256" key="5">
    <source>
        <dbReference type="ARBA" id="ARBA00022824"/>
    </source>
</evidence>
<comment type="pathway">
    <text evidence="2">Protein modification; protein glycosylation.</text>
</comment>
<proteinExistence type="inferred from homology"/>
<protein>
    <recommendedName>
        <fullName evidence="9">Protein RFT1 homolog</fullName>
    </recommendedName>
</protein>
<dbReference type="PANTHER" id="PTHR13117:SF5">
    <property type="entry name" value="PROTEIN RFT1 HOMOLOG"/>
    <property type="match status" value="1"/>
</dbReference>
<dbReference type="EMBL" id="CAJNOJ010000055">
    <property type="protein sequence ID" value="CAF0979610.1"/>
    <property type="molecule type" value="Genomic_DNA"/>
</dbReference>
<dbReference type="InterPro" id="IPR007594">
    <property type="entry name" value="RFT1"/>
</dbReference>
<keyword evidence="6 9" id="KW-1133">Transmembrane helix</keyword>
<gene>
    <name evidence="10" type="ORF">EDS130_LOCUS13800</name>
    <name evidence="11" type="ORF">XAT740_LOCUS55644</name>
</gene>
<feature type="transmembrane region" description="Helical" evidence="9">
    <location>
        <begin position="512"/>
        <end position="531"/>
    </location>
</feature>
<accession>A0A816EUP6</accession>
<evidence type="ECO:0000256" key="9">
    <source>
        <dbReference type="RuleBase" id="RU365067"/>
    </source>
</evidence>
<evidence type="ECO:0000256" key="7">
    <source>
        <dbReference type="ARBA" id="ARBA00023136"/>
    </source>
</evidence>
<dbReference type="GO" id="GO:0005789">
    <property type="term" value="C:endoplasmic reticulum membrane"/>
    <property type="evidence" value="ECO:0007669"/>
    <property type="project" value="UniProtKB-SubCell"/>
</dbReference>
<keyword evidence="12" id="KW-1185">Reference proteome</keyword>
<evidence type="ECO:0000256" key="2">
    <source>
        <dbReference type="ARBA" id="ARBA00004922"/>
    </source>
</evidence>
<evidence type="ECO:0000256" key="4">
    <source>
        <dbReference type="ARBA" id="ARBA00022692"/>
    </source>
</evidence>
<dbReference type="Pfam" id="PF04506">
    <property type="entry name" value="Rft-1"/>
    <property type="match status" value="1"/>
</dbReference>
<evidence type="ECO:0000256" key="3">
    <source>
        <dbReference type="ARBA" id="ARBA00010288"/>
    </source>
</evidence>
<dbReference type="OrthoDB" id="9979195at2759"/>
<comment type="subcellular location">
    <subcellularLocation>
        <location evidence="1 9">Endoplasmic reticulum membrane</location>
        <topology evidence="1 9">Multi-pass membrane protein</topology>
    </subcellularLocation>
</comment>
<name>A0A816EUP6_ADIRI</name>
<evidence type="ECO:0000313" key="12">
    <source>
        <dbReference type="Proteomes" id="UP000663828"/>
    </source>
</evidence>
<comment type="similarity">
    <text evidence="3 9">Belongs to the RFT1 family.</text>
</comment>
<feature type="transmembrane region" description="Helical" evidence="9">
    <location>
        <begin position="392"/>
        <end position="409"/>
    </location>
</feature>
<evidence type="ECO:0000256" key="1">
    <source>
        <dbReference type="ARBA" id="ARBA00004477"/>
    </source>
</evidence>
<dbReference type="GO" id="GO:0006488">
    <property type="term" value="P:dolichol-linked oligosaccharide biosynthetic process"/>
    <property type="evidence" value="ECO:0007669"/>
    <property type="project" value="InterPro"/>
</dbReference>
<keyword evidence="4 9" id="KW-0812">Transmembrane</keyword>
<comment type="function">
    <text evidence="8 9">Intramembrane glycolipid transporter that operates in the biosynthetic pathway of dolichol-linked oligosaccharides, the glycan precursors employed in protein asparagine (N)-glycosylation. The sequential addition of sugars to dolichol pyrophosphate produces dolichol-linked oligosaccharides containing fourteen sugars, including two GlcNAcs, nine mannoses and three glucoses. Once assembled, the oligosaccharide is transferred from the lipid to nascent proteins by oligosaccharyltransferases. The assembly of dolichol-linked oligosaccharides begins on the cytosolic side of the endoplasmic reticulum membrane and finishes in its lumen. RFT1 could mediate the translocation of the cytosolically oriented intermediate DolPP-GlcNAc2Man5, produced by ALG11, into the ER lumen where dolichol-linked oligosaccharides assembly continues. However, the intramembrane lipid transporter activity could not be confirmed in vitro.</text>
</comment>
<feature type="transmembrane region" description="Helical" evidence="9">
    <location>
        <begin position="126"/>
        <end position="144"/>
    </location>
</feature>
<dbReference type="GO" id="GO:0034203">
    <property type="term" value="P:glycolipid translocation"/>
    <property type="evidence" value="ECO:0007669"/>
    <property type="project" value="TreeGrafter"/>
</dbReference>
<reference evidence="11" key="1">
    <citation type="submission" date="2021-02" db="EMBL/GenBank/DDBJ databases">
        <authorList>
            <person name="Nowell W R."/>
        </authorList>
    </citation>
    <scope>NUCLEOTIDE SEQUENCE</scope>
</reference>
<feature type="transmembrane region" description="Helical" evidence="9">
    <location>
        <begin position="430"/>
        <end position="448"/>
    </location>
</feature>
<dbReference type="EMBL" id="CAJNOR010010514">
    <property type="protein sequence ID" value="CAF1654489.1"/>
    <property type="molecule type" value="Genomic_DNA"/>
</dbReference>
<evidence type="ECO:0000313" key="11">
    <source>
        <dbReference type="EMBL" id="CAF1654489.1"/>
    </source>
</evidence>
<keyword evidence="5" id="KW-0256">Endoplasmic reticulum</keyword>
<evidence type="ECO:0000256" key="8">
    <source>
        <dbReference type="ARBA" id="ARBA00045912"/>
    </source>
</evidence>
<feature type="transmembrane region" description="Helical" evidence="9">
    <location>
        <begin position="488"/>
        <end position="506"/>
    </location>
</feature>
<keyword evidence="7 9" id="KW-0472">Membrane</keyword>
<feature type="transmembrane region" description="Helical" evidence="9">
    <location>
        <begin position="85"/>
        <end position="106"/>
    </location>
</feature>
<dbReference type="PANTHER" id="PTHR13117">
    <property type="entry name" value="ENDOPLASMIC RETICULUM MULTISPAN TRANSMEMBRANE PROTEIN-RELATED"/>
    <property type="match status" value="1"/>
</dbReference>
<feature type="transmembrane region" description="Helical" evidence="9">
    <location>
        <begin position="151"/>
        <end position="169"/>
    </location>
</feature>
<dbReference type="AlphaFoldDB" id="A0A816EUP6"/>
<dbReference type="Proteomes" id="UP000663852">
    <property type="component" value="Unassembled WGS sequence"/>
</dbReference>